<dbReference type="KEGG" id="pdg:BCM40_06970"/>
<dbReference type="AlphaFoldDB" id="A0A1C7EGC7"/>
<dbReference type="InterPro" id="IPR016181">
    <property type="entry name" value="Acyl_CoA_acyltransferase"/>
</dbReference>
<dbReference type="PROSITE" id="PS51186">
    <property type="entry name" value="GNAT"/>
    <property type="match status" value="1"/>
</dbReference>
<name>A0A1C7EGC7_9BACL</name>
<dbReference type="InterPro" id="IPR050832">
    <property type="entry name" value="Bact_Acetyltransf"/>
</dbReference>
<dbReference type="Gene3D" id="3.40.630.30">
    <property type="match status" value="1"/>
</dbReference>
<evidence type="ECO:0000256" key="1">
    <source>
        <dbReference type="ARBA" id="ARBA00022679"/>
    </source>
</evidence>
<dbReference type="RefSeq" id="WP_065526170.1">
    <property type="nucleotide sequence ID" value="NZ_CP016543.2"/>
</dbReference>
<protein>
    <submittedName>
        <fullName evidence="4">GNAT family N-acetyltransferase</fullName>
    </submittedName>
</protein>
<evidence type="ECO:0000313" key="4">
    <source>
        <dbReference type="EMBL" id="ANU23123.1"/>
    </source>
</evidence>
<accession>A0A1C7EGC7</accession>
<evidence type="ECO:0000259" key="3">
    <source>
        <dbReference type="PROSITE" id="PS51186"/>
    </source>
</evidence>
<dbReference type="CDD" id="cd04301">
    <property type="entry name" value="NAT_SF"/>
    <property type="match status" value="1"/>
</dbReference>
<evidence type="ECO:0000313" key="5">
    <source>
        <dbReference type="Proteomes" id="UP000092495"/>
    </source>
</evidence>
<dbReference type="OrthoDB" id="5292888at2"/>
<reference evidence="4" key="1">
    <citation type="submission" date="2016-10" db="EMBL/GenBank/DDBJ databases">
        <authorList>
            <person name="See-Too W.S."/>
        </authorList>
    </citation>
    <scope>NUCLEOTIDE SEQUENCE</scope>
    <source>
        <strain evidence="4">DSM 22276</strain>
    </source>
</reference>
<dbReference type="SUPFAM" id="SSF55729">
    <property type="entry name" value="Acyl-CoA N-acyltransferases (Nat)"/>
    <property type="match status" value="1"/>
</dbReference>
<proteinExistence type="predicted"/>
<gene>
    <name evidence="4" type="ORF">BCM40_06970</name>
</gene>
<dbReference type="Proteomes" id="UP000092495">
    <property type="component" value="Chromosome"/>
</dbReference>
<dbReference type="GO" id="GO:0016747">
    <property type="term" value="F:acyltransferase activity, transferring groups other than amino-acyl groups"/>
    <property type="evidence" value="ECO:0007669"/>
    <property type="project" value="InterPro"/>
</dbReference>
<sequence>MIIRQATKRDAPAIAKVHVDSWRSTYKEILPHEYLTSLSYKKRTTLWENNIADNTNYIVVSETDAGQITGFGTASKRVTNTVANSGDLTSIYLLDEYHGQGIGKLLMKALFLHFKQLNYEKIFVEVLEDNPTRFFYEYYGAQLIRTVQLQFDEKVVNELIYEWKNIDRVLEKL</sequence>
<organism evidence="4 5">
    <name type="scientific">Planococcus donghaensis</name>
    <dbReference type="NCBI Taxonomy" id="414778"/>
    <lineage>
        <taxon>Bacteria</taxon>
        <taxon>Bacillati</taxon>
        <taxon>Bacillota</taxon>
        <taxon>Bacilli</taxon>
        <taxon>Bacillales</taxon>
        <taxon>Caryophanaceae</taxon>
        <taxon>Planococcus</taxon>
    </lineage>
</organism>
<dbReference type="STRING" id="414778.BCM40_06970"/>
<dbReference type="EMBL" id="CP016543">
    <property type="protein sequence ID" value="ANU23123.1"/>
    <property type="molecule type" value="Genomic_DNA"/>
</dbReference>
<dbReference type="PANTHER" id="PTHR43877">
    <property type="entry name" value="AMINOALKYLPHOSPHONATE N-ACETYLTRANSFERASE-RELATED-RELATED"/>
    <property type="match status" value="1"/>
</dbReference>
<keyword evidence="5" id="KW-1185">Reference proteome</keyword>
<dbReference type="Pfam" id="PF00583">
    <property type="entry name" value="Acetyltransf_1"/>
    <property type="match status" value="1"/>
</dbReference>
<dbReference type="InterPro" id="IPR000182">
    <property type="entry name" value="GNAT_dom"/>
</dbReference>
<evidence type="ECO:0000256" key="2">
    <source>
        <dbReference type="ARBA" id="ARBA00023315"/>
    </source>
</evidence>
<feature type="domain" description="N-acetyltransferase" evidence="3">
    <location>
        <begin position="1"/>
        <end position="167"/>
    </location>
</feature>
<keyword evidence="2" id="KW-0012">Acyltransferase</keyword>
<keyword evidence="1" id="KW-0808">Transferase</keyword>